<dbReference type="Pfam" id="PF09347">
    <property type="entry name" value="DUF1989"/>
    <property type="match status" value="1"/>
</dbReference>
<dbReference type="PANTHER" id="PTHR31527">
    <property type="entry name" value="RE64534P"/>
    <property type="match status" value="1"/>
</dbReference>
<dbReference type="AlphaFoldDB" id="A0A401X307"/>
<sequence length="273" mass="30381">MQIDQQTPEWYRARYNQLRDQALLKESSARPASAPIEMTESSILHRETIPGGWYWSTLLPRGQALRLINTSGNNGVSVGIWNADDHSERYNAGDTIKLQWTTCLTTGRVLFSDMGRVLASIINDSCGFSDTLVGGSTPQSNARNFGNAGLRNTRNNLRLIAGKHDMAQHDVTSCISFFSHISTQADGSFRWIEGDVQPGAYVDLRAEMNLLVAVSNCPHPLAPDKTFAPAPIDAVRWQAPAIKPDDLCRTFCEEARRGFDADFSHLRQFRVIL</sequence>
<dbReference type="NCBIfam" id="TIGR03425">
    <property type="entry name" value="urea_degr_2"/>
    <property type="match status" value="1"/>
</dbReference>
<comment type="caution">
    <text evidence="2">The sequence shown here is derived from an EMBL/GenBank/DDBJ whole genome shotgun (WGS) entry which is preliminary data.</text>
</comment>
<dbReference type="InterPro" id="IPR017792">
    <property type="entry name" value="UAAP1"/>
</dbReference>
<evidence type="ECO:0000313" key="3">
    <source>
        <dbReference type="Proteomes" id="UP000287385"/>
    </source>
</evidence>
<organism evidence="2 3">
    <name type="scientific">Acetobacter pasteurianus NBRC 3278</name>
    <dbReference type="NCBI Taxonomy" id="1226660"/>
    <lineage>
        <taxon>Bacteria</taxon>
        <taxon>Pseudomonadati</taxon>
        <taxon>Pseudomonadota</taxon>
        <taxon>Alphaproteobacteria</taxon>
        <taxon>Acetobacterales</taxon>
        <taxon>Acetobacteraceae</taxon>
        <taxon>Acetobacter</taxon>
    </lineage>
</organism>
<proteinExistence type="predicted"/>
<evidence type="ECO:0000259" key="1">
    <source>
        <dbReference type="Pfam" id="PF09347"/>
    </source>
</evidence>
<dbReference type="RefSeq" id="WP_124296982.1">
    <property type="nucleotide sequence ID" value="NZ_BDEV01000032.1"/>
</dbReference>
<keyword evidence="3" id="KW-1185">Reference proteome</keyword>
<dbReference type="InterPro" id="IPR018959">
    <property type="entry name" value="DUF1989"/>
</dbReference>
<feature type="domain" description="DUF1989" evidence="1">
    <location>
        <begin position="47"/>
        <end position="211"/>
    </location>
</feature>
<reference evidence="2 3" key="1">
    <citation type="submission" date="2016-06" db="EMBL/GenBank/DDBJ databases">
        <title>Acetobacter pasteurianus NBRC 3278 whole genome sequencing project.</title>
        <authorList>
            <person name="Matsutani M."/>
            <person name="Shiwa Y."/>
            <person name="Okamoto-Kainuma A."/>
            <person name="Ishikawa M."/>
            <person name="Koizumi Y."/>
            <person name="Yoshikawa H."/>
            <person name="Yakushi T."/>
            <person name="Matsushita K."/>
        </authorList>
    </citation>
    <scope>NUCLEOTIDE SEQUENCE [LARGE SCALE GENOMIC DNA]</scope>
    <source>
        <strain evidence="2 3">NBRC 3278</strain>
    </source>
</reference>
<accession>A0A401X307</accession>
<protein>
    <recommendedName>
        <fullName evidence="1">DUF1989 domain-containing protein</fullName>
    </recommendedName>
</protein>
<dbReference type="Proteomes" id="UP000287385">
    <property type="component" value="Unassembled WGS sequence"/>
</dbReference>
<evidence type="ECO:0000313" key="2">
    <source>
        <dbReference type="EMBL" id="GCD62196.1"/>
    </source>
</evidence>
<name>A0A401X307_ACEPA</name>
<dbReference type="EMBL" id="BDEV01000032">
    <property type="protein sequence ID" value="GCD62196.1"/>
    <property type="molecule type" value="Genomic_DNA"/>
</dbReference>
<gene>
    <name evidence="2" type="ORF">NBRC3278_1289</name>
</gene>
<dbReference type="PANTHER" id="PTHR31527:SF0">
    <property type="entry name" value="RE64534P"/>
    <property type="match status" value="1"/>
</dbReference>